<reference evidence="3" key="2">
    <citation type="submission" date="2015-08" db="UniProtKB">
        <authorList>
            <consortium name="WormBaseParasite"/>
        </authorList>
    </citation>
    <scope>IDENTIFICATION</scope>
</reference>
<feature type="domain" description="CHK kinase-like" evidence="1">
    <location>
        <begin position="155"/>
        <end position="342"/>
    </location>
</feature>
<dbReference type="PANTHER" id="PTHR23020">
    <property type="entry name" value="UNCHARACTERIZED NUCLEAR HORMONE RECEPTOR-RELATED"/>
    <property type="match status" value="1"/>
</dbReference>
<dbReference type="InterPro" id="IPR011009">
    <property type="entry name" value="Kinase-like_dom_sf"/>
</dbReference>
<dbReference type="InterPro" id="IPR052961">
    <property type="entry name" value="Oxido-Kinase-like_Enzymes"/>
</dbReference>
<dbReference type="SMART" id="SM00587">
    <property type="entry name" value="CHK"/>
    <property type="match status" value="1"/>
</dbReference>
<sequence length="421" mass="48956">MQDLKNTFIGKDKFSYQWVFENLLSEDEEFQKFLCFDGIPNKKTIIKASSFDLSDGKGCFSEVFRVTFEANDGSSYNTILKIPGSSHFNDAINKSVLIDDNGNKFENNESMQKTLVQMHNRECEFYNMVKFTDCPLPKVLKAVHWEPSSNSYGCLLMRDLGIKAKMQSFSESLTPGQVMNVVEIIAKLHAFTIKNIDRIKGYNMKFPYFSKDVDSIVDTQIKKLKTKFPDMFGDLFERFLPFVSNEKFGKYVTVDCHTNFNIPALLSHGDIWTNNIYFKIDNNGCISNEVEALLDWQILNLGNPTIDIARLLMISVNADIRHQYHDAIFDHYYNVLTKELGDIPQLFLLEDFKKCYKFSQLLQTYHTILMISIFTNYIPKEDKNILAQKYKEEILMLRLKQAIEDGVRIIENDLKDFEYDF</sequence>
<reference evidence="2" key="1">
    <citation type="submission" date="2014-07" db="EMBL/GenBank/DDBJ databases">
        <authorList>
            <person name="Martin A.A"/>
            <person name="De Silva N."/>
        </authorList>
    </citation>
    <scope>NUCLEOTIDE SEQUENCE</scope>
</reference>
<dbReference type="PANTHER" id="PTHR23020:SF41">
    <property type="entry name" value="AMINOGLYCOSIDE PHOSPHOTRANSFERASE DOMAIN-CONTAINING PROTEIN"/>
    <property type="match status" value="1"/>
</dbReference>
<dbReference type="Proteomes" id="UP000035680">
    <property type="component" value="Unassembled WGS sequence"/>
</dbReference>
<proteinExistence type="predicted"/>
<dbReference type="Pfam" id="PF07914">
    <property type="entry name" value="DUF1679"/>
    <property type="match status" value="1"/>
</dbReference>
<organism evidence="2 3">
    <name type="scientific">Strongyloides venezuelensis</name>
    <name type="common">Threadworm</name>
    <dbReference type="NCBI Taxonomy" id="75913"/>
    <lineage>
        <taxon>Eukaryota</taxon>
        <taxon>Metazoa</taxon>
        <taxon>Ecdysozoa</taxon>
        <taxon>Nematoda</taxon>
        <taxon>Chromadorea</taxon>
        <taxon>Rhabditida</taxon>
        <taxon>Tylenchina</taxon>
        <taxon>Panagrolaimomorpha</taxon>
        <taxon>Strongyloidoidea</taxon>
        <taxon>Strongyloididae</taxon>
        <taxon>Strongyloides</taxon>
    </lineage>
</organism>
<evidence type="ECO:0000313" key="3">
    <source>
        <dbReference type="WBParaSite" id="SVE_0599900.1"/>
    </source>
</evidence>
<dbReference type="WBParaSite" id="SVE_0599900.1">
    <property type="protein sequence ID" value="SVE_0599900.1"/>
    <property type="gene ID" value="SVE_0599900"/>
</dbReference>
<evidence type="ECO:0000313" key="2">
    <source>
        <dbReference type="Proteomes" id="UP000035680"/>
    </source>
</evidence>
<dbReference type="SUPFAM" id="SSF56112">
    <property type="entry name" value="Protein kinase-like (PK-like)"/>
    <property type="match status" value="1"/>
</dbReference>
<dbReference type="InterPro" id="IPR012877">
    <property type="entry name" value="Dhs-27"/>
</dbReference>
<accession>A0A0K0FAZ3</accession>
<evidence type="ECO:0000259" key="1">
    <source>
        <dbReference type="SMART" id="SM00587"/>
    </source>
</evidence>
<dbReference type="AlphaFoldDB" id="A0A0K0FAZ3"/>
<dbReference type="Gene3D" id="3.90.1200.10">
    <property type="match status" value="1"/>
</dbReference>
<keyword evidence="2" id="KW-1185">Reference proteome</keyword>
<name>A0A0K0FAZ3_STRVS</name>
<dbReference type="InterPro" id="IPR015897">
    <property type="entry name" value="CHK_kinase-like"/>
</dbReference>
<protein>
    <submittedName>
        <fullName evidence="3">CHK domain-containing protein</fullName>
    </submittedName>
</protein>